<dbReference type="GO" id="GO:0004497">
    <property type="term" value="F:monooxygenase activity"/>
    <property type="evidence" value="ECO:0007669"/>
    <property type="project" value="UniProtKB-KW"/>
</dbReference>
<dbReference type="Proteomes" id="UP000327118">
    <property type="component" value="Unassembled WGS sequence"/>
</dbReference>
<dbReference type="OrthoDB" id="6692864at2759"/>
<feature type="binding site" description="axial binding residue" evidence="4">
    <location>
        <position position="509"/>
    </location>
    <ligand>
        <name>heme</name>
        <dbReference type="ChEBI" id="CHEBI:30413"/>
    </ligand>
    <ligandPart>
        <name>Fe</name>
        <dbReference type="ChEBI" id="CHEBI:18248"/>
    </ligandPart>
</feature>
<dbReference type="PRINTS" id="PR00463">
    <property type="entry name" value="EP450I"/>
</dbReference>
<evidence type="ECO:0000256" key="2">
    <source>
        <dbReference type="ARBA" id="ARBA00023002"/>
    </source>
</evidence>
<accession>A0A5N6ZH92</accession>
<keyword evidence="7" id="KW-1185">Reference proteome</keyword>
<evidence type="ECO:0000256" key="1">
    <source>
        <dbReference type="ARBA" id="ARBA00010617"/>
    </source>
</evidence>
<keyword evidence="5" id="KW-0472">Membrane</keyword>
<dbReference type="GO" id="GO:0005506">
    <property type="term" value="F:iron ion binding"/>
    <property type="evidence" value="ECO:0007669"/>
    <property type="project" value="InterPro"/>
</dbReference>
<keyword evidence="2" id="KW-0560">Oxidoreductase</keyword>
<keyword evidence="4" id="KW-0479">Metal-binding</keyword>
<feature type="transmembrane region" description="Helical" evidence="5">
    <location>
        <begin position="20"/>
        <end position="38"/>
    </location>
</feature>
<protein>
    <submittedName>
        <fullName evidence="6">Cytochrome P450</fullName>
    </submittedName>
</protein>
<name>A0A5N6ZH92_9EURO</name>
<gene>
    <name evidence="6" type="ORF">BDV28DRAFT_1328</name>
</gene>
<keyword evidence="4" id="KW-0349">Heme</keyword>
<dbReference type="Gene3D" id="1.10.630.10">
    <property type="entry name" value="Cytochrome P450"/>
    <property type="match status" value="1"/>
</dbReference>
<dbReference type="GO" id="GO:0016705">
    <property type="term" value="F:oxidoreductase activity, acting on paired donors, with incorporation or reduction of molecular oxygen"/>
    <property type="evidence" value="ECO:0007669"/>
    <property type="project" value="InterPro"/>
</dbReference>
<reference evidence="7" key="1">
    <citation type="submission" date="2019-04" db="EMBL/GenBank/DDBJ databases">
        <title>Friends and foes A comparative genomics studyof 23 Aspergillus species from section Flavi.</title>
        <authorList>
            <consortium name="DOE Joint Genome Institute"/>
            <person name="Kjaerbolling I."/>
            <person name="Vesth T."/>
            <person name="Frisvad J.C."/>
            <person name="Nybo J.L."/>
            <person name="Theobald S."/>
            <person name="Kildgaard S."/>
            <person name="Isbrandt T."/>
            <person name="Kuo A."/>
            <person name="Sato A."/>
            <person name="Lyhne E.K."/>
            <person name="Kogle M.E."/>
            <person name="Wiebenga A."/>
            <person name="Kun R.S."/>
            <person name="Lubbers R.J."/>
            <person name="Makela M.R."/>
            <person name="Barry K."/>
            <person name="Chovatia M."/>
            <person name="Clum A."/>
            <person name="Daum C."/>
            <person name="Haridas S."/>
            <person name="He G."/>
            <person name="LaButti K."/>
            <person name="Lipzen A."/>
            <person name="Mondo S."/>
            <person name="Riley R."/>
            <person name="Salamov A."/>
            <person name="Simmons B.A."/>
            <person name="Magnuson J.K."/>
            <person name="Henrissat B."/>
            <person name="Mortensen U.H."/>
            <person name="Larsen T.O."/>
            <person name="Devries R.P."/>
            <person name="Grigoriev I.V."/>
            <person name="Machida M."/>
            <person name="Baker S.E."/>
            <person name="Andersen M.R."/>
        </authorList>
    </citation>
    <scope>NUCLEOTIDE SEQUENCE [LARGE SCALE GENOMIC DNA]</scope>
    <source>
        <strain evidence="7">CBS 553.77</strain>
    </source>
</reference>
<proteinExistence type="inferred from homology"/>
<dbReference type="FunFam" id="1.10.630.10:FF:000129">
    <property type="entry name" value="Benzoate 4-monooxygenase cytochrome P450"/>
    <property type="match status" value="1"/>
</dbReference>
<keyword evidence="3" id="KW-0503">Monooxygenase</keyword>
<evidence type="ECO:0000313" key="6">
    <source>
        <dbReference type="EMBL" id="KAE8357001.1"/>
    </source>
</evidence>
<dbReference type="PRINTS" id="PR00385">
    <property type="entry name" value="P450"/>
</dbReference>
<dbReference type="Pfam" id="PF00067">
    <property type="entry name" value="p450"/>
    <property type="match status" value="1"/>
</dbReference>
<dbReference type="InterPro" id="IPR036396">
    <property type="entry name" value="Cyt_P450_sf"/>
</dbReference>
<dbReference type="SUPFAM" id="SSF48264">
    <property type="entry name" value="Cytochrome P450"/>
    <property type="match status" value="1"/>
</dbReference>
<feature type="transmembrane region" description="Helical" evidence="5">
    <location>
        <begin position="81"/>
        <end position="102"/>
    </location>
</feature>
<evidence type="ECO:0000256" key="4">
    <source>
        <dbReference type="PIRSR" id="PIRSR602401-1"/>
    </source>
</evidence>
<keyword evidence="5" id="KW-1133">Transmembrane helix</keyword>
<dbReference type="InterPro" id="IPR001128">
    <property type="entry name" value="Cyt_P450"/>
</dbReference>
<sequence length="565" mass="64191">MEITSLLHQGLSDALETDLLRLGGFAALLGTLLHITIFRTSFRVEEYLYRLLGIYAVTVIFLIYAYFSATEFSPNQALGRVGLIVVSFNAGLISSISVYRVLFHRLHRFPGPFGAKLTRFWSAYLAAKNVQYHVELKKLHEQYGDFVRTGPREISILRKSALRLIHGPQDPCPKSLWYAHLDVDHKKISLVLSRDFDDHRRRRKAWDRAFSIKSLRIYEPRIIGNAEKLISLINANLEKPVEITAWSKYFGFDVMGDVGFGKDFNNLTTGEQHPAIKALSDHMQPIGILTHVPWLLNLIGKIPGALAGYRDFFKWCTDQIDNKRQNWDSEKPPQDIISWLLKSFIEKDSSASPSESALNDDSRLIIIAGSETISSTLANIIYFLTKHPNVLAKLQAQLDEAMPGGPDTWSLNKVKSITYLDDIIHETLRLRPPVMSSLYRVTPPKGVQIDEVFIPGDVNVVVPPQLIQTDERYYPAAKEFVPERWTEKKTEWSTHEAPYYPFSISPFDCVGRNLAMLALRITVSKLAQRYDIKFAPGETGESFVKNALDTFTTVLPPLQVIFQPR</sequence>
<comment type="cofactor">
    <cofactor evidence="4">
        <name>heme</name>
        <dbReference type="ChEBI" id="CHEBI:30413"/>
    </cofactor>
</comment>
<dbReference type="EMBL" id="ML739033">
    <property type="protein sequence ID" value="KAE8357001.1"/>
    <property type="molecule type" value="Genomic_DNA"/>
</dbReference>
<dbReference type="CDD" id="cd11061">
    <property type="entry name" value="CYP67-like"/>
    <property type="match status" value="1"/>
</dbReference>
<dbReference type="GO" id="GO:0020037">
    <property type="term" value="F:heme binding"/>
    <property type="evidence" value="ECO:0007669"/>
    <property type="project" value="InterPro"/>
</dbReference>
<keyword evidence="4" id="KW-0408">Iron</keyword>
<feature type="transmembrane region" description="Helical" evidence="5">
    <location>
        <begin position="47"/>
        <end position="69"/>
    </location>
</feature>
<evidence type="ECO:0000313" key="7">
    <source>
        <dbReference type="Proteomes" id="UP000327118"/>
    </source>
</evidence>
<dbReference type="InterPro" id="IPR050121">
    <property type="entry name" value="Cytochrome_P450_monoxygenase"/>
</dbReference>
<dbReference type="PANTHER" id="PTHR24305:SF78">
    <property type="entry name" value="P450, PUTATIVE (EUROFUNG)-RELATED"/>
    <property type="match status" value="1"/>
</dbReference>
<evidence type="ECO:0000256" key="5">
    <source>
        <dbReference type="SAM" id="Phobius"/>
    </source>
</evidence>
<dbReference type="AlphaFoldDB" id="A0A5N6ZH92"/>
<dbReference type="InterPro" id="IPR002401">
    <property type="entry name" value="Cyt_P450_E_grp-I"/>
</dbReference>
<dbReference type="PANTHER" id="PTHR24305">
    <property type="entry name" value="CYTOCHROME P450"/>
    <property type="match status" value="1"/>
</dbReference>
<evidence type="ECO:0000256" key="3">
    <source>
        <dbReference type="ARBA" id="ARBA00023033"/>
    </source>
</evidence>
<keyword evidence="5" id="KW-0812">Transmembrane</keyword>
<comment type="similarity">
    <text evidence="1">Belongs to the cytochrome P450 family.</text>
</comment>
<organism evidence="6 7">
    <name type="scientific">Aspergillus coremiiformis</name>
    <dbReference type="NCBI Taxonomy" id="138285"/>
    <lineage>
        <taxon>Eukaryota</taxon>
        <taxon>Fungi</taxon>
        <taxon>Dikarya</taxon>
        <taxon>Ascomycota</taxon>
        <taxon>Pezizomycotina</taxon>
        <taxon>Eurotiomycetes</taxon>
        <taxon>Eurotiomycetidae</taxon>
        <taxon>Eurotiales</taxon>
        <taxon>Aspergillaceae</taxon>
        <taxon>Aspergillus</taxon>
        <taxon>Aspergillus subgen. Circumdati</taxon>
    </lineage>
</organism>